<dbReference type="PANTHER" id="PTHR10889">
    <property type="entry name" value="DEOXYRIBOSE-PHOSPHATE ALDOLASE"/>
    <property type="match status" value="1"/>
</dbReference>
<dbReference type="InterPro" id="IPR002915">
    <property type="entry name" value="DeoC/FbaB/LacD_aldolase"/>
</dbReference>
<protein>
    <recommendedName>
        <fullName evidence="7">Deoxyribose-phosphate aldolase</fullName>
        <shortName evidence="7">DERA</shortName>
        <ecNumber evidence="7">4.1.2.4</ecNumber>
    </recommendedName>
    <alternativeName>
        <fullName evidence="7">2-deoxy-D-ribose 5-phosphate aldolase</fullName>
    </alternativeName>
    <alternativeName>
        <fullName evidence="7">Phosphodeoxyriboaldolase</fullName>
        <shortName evidence="7">Deoxyriboaldolase</shortName>
    </alternativeName>
</protein>
<dbReference type="PANTHER" id="PTHR10889:SF1">
    <property type="entry name" value="DEOXYRIBOSE-PHOSPHATE ALDOLASE"/>
    <property type="match status" value="1"/>
</dbReference>
<dbReference type="GO" id="GO:0016052">
    <property type="term" value="P:carbohydrate catabolic process"/>
    <property type="evidence" value="ECO:0007669"/>
    <property type="project" value="TreeGrafter"/>
</dbReference>
<dbReference type="Gene3D" id="3.20.20.70">
    <property type="entry name" value="Aldolase class I"/>
    <property type="match status" value="1"/>
</dbReference>
<dbReference type="CDD" id="cd00959">
    <property type="entry name" value="DeoC"/>
    <property type="match status" value="1"/>
</dbReference>
<dbReference type="Pfam" id="PF01791">
    <property type="entry name" value="DeoC"/>
    <property type="match status" value="1"/>
</dbReference>
<feature type="active site" description="Proton donor/acceptor" evidence="7">
    <location>
        <position position="191"/>
    </location>
</feature>
<comment type="pathway">
    <text evidence="7">Carbohydrate degradation; 2-deoxy-D-ribose 1-phosphate degradation; D-glyceraldehyde 3-phosphate and acetaldehyde from 2-deoxy-alpha-D-ribose 1-phosphate: step 2/2.</text>
</comment>
<evidence type="ECO:0000313" key="9">
    <source>
        <dbReference type="Proteomes" id="UP000638848"/>
    </source>
</evidence>
<evidence type="ECO:0000256" key="1">
    <source>
        <dbReference type="ARBA" id="ARBA00010936"/>
    </source>
</evidence>
<dbReference type="SMART" id="SM01133">
    <property type="entry name" value="DeoC"/>
    <property type="match status" value="1"/>
</dbReference>
<proteinExistence type="inferred from homology"/>
<name>A0A917GG07_9MICC</name>
<gene>
    <name evidence="7 8" type="primary">deoC</name>
    <name evidence="8" type="ORF">GCM10011374_02140</name>
</gene>
<evidence type="ECO:0000256" key="5">
    <source>
        <dbReference type="ARBA" id="ARBA00048791"/>
    </source>
</evidence>
<dbReference type="AlphaFoldDB" id="A0A917GG07"/>
<dbReference type="EMBL" id="BMEQ01000001">
    <property type="protein sequence ID" value="GGG43347.1"/>
    <property type="molecule type" value="Genomic_DNA"/>
</dbReference>
<evidence type="ECO:0000256" key="6">
    <source>
        <dbReference type="ARBA" id="ARBA00056337"/>
    </source>
</evidence>
<evidence type="ECO:0000256" key="2">
    <source>
        <dbReference type="ARBA" id="ARBA00022490"/>
    </source>
</evidence>
<dbReference type="NCBIfam" id="TIGR00126">
    <property type="entry name" value="deoC"/>
    <property type="match status" value="1"/>
</dbReference>
<dbReference type="Proteomes" id="UP000638848">
    <property type="component" value="Unassembled WGS sequence"/>
</dbReference>
<dbReference type="InterPro" id="IPR011343">
    <property type="entry name" value="DeoC"/>
</dbReference>
<comment type="similarity">
    <text evidence="1 7">Belongs to the DeoC/FbaB aldolase family. DeoC type 1 subfamily.</text>
</comment>
<dbReference type="EC" id="4.1.2.4" evidence="7"/>
<evidence type="ECO:0000256" key="4">
    <source>
        <dbReference type="ARBA" id="ARBA00023270"/>
    </source>
</evidence>
<feature type="active site" description="Proton donor/acceptor" evidence="7">
    <location>
        <position position="98"/>
    </location>
</feature>
<comment type="subcellular location">
    <subcellularLocation>
        <location evidence="7">Cytoplasm</location>
    </subcellularLocation>
</comment>
<keyword evidence="3 7" id="KW-0456">Lyase</keyword>
<sequence>MTAAPAPCPDQLASCIDHTLLKPEASREQIATLCEEAKQYGFAAVCTNPLWAGFVRERLEGSDVKTCVVVGFPLGASATEVKAFETVTAVAAGAQEVDMVIDIAAARAGERETVEQDVHAVAEAAHAHGALLKVIIETCLLTDEQKVLACQAAVAAGADYVKTSTGFAAAGATVEDVRLMRATVGPDIGVKASGGIRTREDALAMIEAGASRIGASSGPALLG</sequence>
<dbReference type="SUPFAM" id="SSF51569">
    <property type="entry name" value="Aldolase"/>
    <property type="match status" value="1"/>
</dbReference>
<comment type="caution">
    <text evidence="8">The sequence shown here is derived from an EMBL/GenBank/DDBJ whole genome shotgun (WGS) entry which is preliminary data.</text>
</comment>
<reference evidence="8" key="1">
    <citation type="journal article" date="2014" name="Int. J. Syst. Evol. Microbiol.">
        <title>Complete genome sequence of Corynebacterium casei LMG S-19264T (=DSM 44701T), isolated from a smear-ripened cheese.</title>
        <authorList>
            <consortium name="US DOE Joint Genome Institute (JGI-PGF)"/>
            <person name="Walter F."/>
            <person name="Albersmeier A."/>
            <person name="Kalinowski J."/>
            <person name="Ruckert C."/>
        </authorList>
    </citation>
    <scope>NUCLEOTIDE SEQUENCE</scope>
    <source>
        <strain evidence="8">CGMCC 1.12187</strain>
    </source>
</reference>
<keyword evidence="2 7" id="KW-0963">Cytoplasm</keyword>
<dbReference type="GO" id="GO:0006018">
    <property type="term" value="P:2-deoxyribose 1-phosphate catabolic process"/>
    <property type="evidence" value="ECO:0007669"/>
    <property type="project" value="UniProtKB-UniRule"/>
</dbReference>
<comment type="function">
    <text evidence="6 7">Catalyzes a reversible aldol reaction between acetaldehyde and D-glyceraldehyde 3-phosphate to generate 2-deoxy-D-ribose 5-phosphate.</text>
</comment>
<reference evidence="8" key="2">
    <citation type="submission" date="2020-09" db="EMBL/GenBank/DDBJ databases">
        <authorList>
            <person name="Sun Q."/>
            <person name="Zhou Y."/>
        </authorList>
    </citation>
    <scope>NUCLEOTIDE SEQUENCE</scope>
    <source>
        <strain evidence="8">CGMCC 1.12187</strain>
    </source>
</reference>
<dbReference type="PIRSF" id="PIRSF001357">
    <property type="entry name" value="DeoC"/>
    <property type="match status" value="1"/>
</dbReference>
<feature type="active site" description="Schiff-base intermediate with acetaldehyde" evidence="7">
    <location>
        <position position="162"/>
    </location>
</feature>
<dbReference type="RefSeq" id="WP_188533977.1">
    <property type="nucleotide sequence ID" value="NZ_BMEQ01000001.1"/>
</dbReference>
<dbReference type="FunFam" id="3.20.20.70:FF:000044">
    <property type="entry name" value="Deoxyribose-phosphate aldolase"/>
    <property type="match status" value="1"/>
</dbReference>
<dbReference type="InterPro" id="IPR013785">
    <property type="entry name" value="Aldolase_TIM"/>
</dbReference>
<dbReference type="GO" id="GO:0005737">
    <property type="term" value="C:cytoplasm"/>
    <property type="evidence" value="ECO:0007669"/>
    <property type="project" value="UniProtKB-SubCell"/>
</dbReference>
<keyword evidence="4 7" id="KW-0704">Schiff base</keyword>
<dbReference type="HAMAP" id="MF_00114">
    <property type="entry name" value="DeoC_type1"/>
    <property type="match status" value="1"/>
</dbReference>
<comment type="catalytic activity">
    <reaction evidence="5 7">
        <text>2-deoxy-D-ribose 5-phosphate = D-glyceraldehyde 3-phosphate + acetaldehyde</text>
        <dbReference type="Rhea" id="RHEA:12821"/>
        <dbReference type="ChEBI" id="CHEBI:15343"/>
        <dbReference type="ChEBI" id="CHEBI:59776"/>
        <dbReference type="ChEBI" id="CHEBI:62877"/>
        <dbReference type="EC" id="4.1.2.4"/>
    </reaction>
</comment>
<evidence type="ECO:0000256" key="7">
    <source>
        <dbReference type="HAMAP-Rule" id="MF_00114"/>
    </source>
</evidence>
<dbReference type="InterPro" id="IPR028581">
    <property type="entry name" value="DeoC_typeI"/>
</dbReference>
<organism evidence="8 9">
    <name type="scientific">Kocuria dechangensis</name>
    <dbReference type="NCBI Taxonomy" id="1176249"/>
    <lineage>
        <taxon>Bacteria</taxon>
        <taxon>Bacillati</taxon>
        <taxon>Actinomycetota</taxon>
        <taxon>Actinomycetes</taxon>
        <taxon>Micrococcales</taxon>
        <taxon>Micrococcaceae</taxon>
        <taxon>Kocuria</taxon>
    </lineage>
</organism>
<evidence type="ECO:0000256" key="3">
    <source>
        <dbReference type="ARBA" id="ARBA00023239"/>
    </source>
</evidence>
<evidence type="ECO:0000313" key="8">
    <source>
        <dbReference type="EMBL" id="GGG43347.1"/>
    </source>
</evidence>
<dbReference type="GO" id="GO:0004139">
    <property type="term" value="F:deoxyribose-phosphate aldolase activity"/>
    <property type="evidence" value="ECO:0007669"/>
    <property type="project" value="UniProtKB-UniRule"/>
</dbReference>
<dbReference type="GO" id="GO:0009264">
    <property type="term" value="P:deoxyribonucleotide catabolic process"/>
    <property type="evidence" value="ECO:0007669"/>
    <property type="project" value="UniProtKB-UniRule"/>
</dbReference>
<accession>A0A917GG07</accession>
<keyword evidence="9" id="KW-1185">Reference proteome</keyword>